<dbReference type="EMBL" id="OA882791">
    <property type="protein sequence ID" value="CAD7276952.1"/>
    <property type="molecule type" value="Genomic_DNA"/>
</dbReference>
<feature type="compositionally biased region" description="Pro residues" evidence="1">
    <location>
        <begin position="127"/>
        <end position="136"/>
    </location>
</feature>
<feature type="region of interest" description="Disordered" evidence="1">
    <location>
        <begin position="165"/>
        <end position="217"/>
    </location>
</feature>
<feature type="compositionally biased region" description="Pro residues" evidence="1">
    <location>
        <begin position="184"/>
        <end position="197"/>
    </location>
</feature>
<feature type="compositionally biased region" description="Polar residues" evidence="1">
    <location>
        <begin position="198"/>
        <end position="217"/>
    </location>
</feature>
<evidence type="ECO:0000313" key="3">
    <source>
        <dbReference type="Proteomes" id="UP000678499"/>
    </source>
</evidence>
<name>A0A7R9GC49_9CRUS</name>
<sequence length="296" mass="31719">MALDRFLLRRDDLDCESIALGIAYAGGLVTCERHLCEALRDGIHDAFKHYAHHDISVNDTTDDDDDGDSHSSFLYWTEDPSVDWGLSPVLCSGPPRYPESCQEEENGRLVEFKFVEFDDDGGFVYASPPPPPPPAPVMGNKGSTDASVSGGAAASPRLLRGLKAARASKHHGTPLSTKRKPKAPRPPVAAQPPPPTDASPQVEQSSEDSSPLTPSFVTVGIAQSPSDSFRELEACAAPRCAHADPDPGMAAFTLSKLKKVELQACKLARPKDPLASDLCLSSSASSARKRVLNMFI</sequence>
<gene>
    <name evidence="2" type="ORF">NMOB1V02_LOCUS4695</name>
</gene>
<accession>A0A7R9GC49</accession>
<evidence type="ECO:0000256" key="1">
    <source>
        <dbReference type="SAM" id="MobiDB-lite"/>
    </source>
</evidence>
<keyword evidence="3" id="KW-1185">Reference proteome</keyword>
<dbReference type="EMBL" id="CAJPEX010000754">
    <property type="protein sequence ID" value="CAG0917104.1"/>
    <property type="molecule type" value="Genomic_DNA"/>
</dbReference>
<proteinExistence type="predicted"/>
<dbReference type="AlphaFoldDB" id="A0A7R9GC49"/>
<dbReference type="Proteomes" id="UP000678499">
    <property type="component" value="Unassembled WGS sequence"/>
</dbReference>
<evidence type="ECO:0000313" key="2">
    <source>
        <dbReference type="EMBL" id="CAD7276952.1"/>
    </source>
</evidence>
<organism evidence="2">
    <name type="scientific">Notodromas monacha</name>
    <dbReference type="NCBI Taxonomy" id="399045"/>
    <lineage>
        <taxon>Eukaryota</taxon>
        <taxon>Metazoa</taxon>
        <taxon>Ecdysozoa</taxon>
        <taxon>Arthropoda</taxon>
        <taxon>Crustacea</taxon>
        <taxon>Oligostraca</taxon>
        <taxon>Ostracoda</taxon>
        <taxon>Podocopa</taxon>
        <taxon>Podocopida</taxon>
        <taxon>Cypridocopina</taxon>
        <taxon>Cypridoidea</taxon>
        <taxon>Cyprididae</taxon>
        <taxon>Notodromas</taxon>
    </lineage>
</organism>
<reference evidence="2" key="1">
    <citation type="submission" date="2020-11" db="EMBL/GenBank/DDBJ databases">
        <authorList>
            <person name="Tran Van P."/>
        </authorList>
    </citation>
    <scope>NUCLEOTIDE SEQUENCE</scope>
</reference>
<feature type="region of interest" description="Disordered" evidence="1">
    <location>
        <begin position="121"/>
        <end position="152"/>
    </location>
</feature>
<protein>
    <submittedName>
        <fullName evidence="2">Uncharacterized protein</fullName>
    </submittedName>
</protein>
<feature type="compositionally biased region" description="Basic residues" evidence="1">
    <location>
        <begin position="166"/>
        <end position="183"/>
    </location>
</feature>